<gene>
    <name evidence="9" type="ORF">FACUT_5876</name>
</gene>
<comment type="pathway">
    <text evidence="2">Polyol metabolism; (R,R)-butane-2,3-diol biosynthesis; (R,R)-butane-2,3-diol from pyruvate: step 2/3.</text>
</comment>
<dbReference type="GO" id="GO:0047605">
    <property type="term" value="F:acetolactate decarboxylase activity"/>
    <property type="evidence" value="ECO:0007669"/>
    <property type="project" value="UniProtKB-EC"/>
</dbReference>
<evidence type="ECO:0000256" key="1">
    <source>
        <dbReference type="ARBA" id="ARBA00001784"/>
    </source>
</evidence>
<evidence type="ECO:0000313" key="10">
    <source>
        <dbReference type="Proteomes" id="UP000536711"/>
    </source>
</evidence>
<dbReference type="InterPro" id="IPR005128">
    <property type="entry name" value="Acetolactate_a_deCO2ase"/>
</dbReference>
<dbReference type="OrthoDB" id="509395at2759"/>
<reference evidence="9 10" key="1">
    <citation type="submission" date="2020-01" db="EMBL/GenBank/DDBJ databases">
        <title>Identification and distribution of gene clusters putatively required for synthesis of sphingolipid metabolism inhibitors in phylogenetically diverse species of the filamentous fungus Fusarium.</title>
        <authorList>
            <person name="Kim H.-S."/>
            <person name="Busman M."/>
            <person name="Brown D.W."/>
            <person name="Divon H."/>
            <person name="Uhlig S."/>
            <person name="Proctor R.H."/>
        </authorList>
    </citation>
    <scope>NUCLEOTIDE SEQUENCE [LARGE SCALE GENOMIC DNA]</scope>
    <source>
        <strain evidence="9 10">NRRL 13308</strain>
    </source>
</reference>
<dbReference type="UniPathway" id="UPA00626">
    <property type="reaction ID" value="UER00678"/>
</dbReference>
<protein>
    <recommendedName>
        <fullName evidence="5">Alpha-acetolactate decarboxylase</fullName>
        <ecNumber evidence="4">4.1.1.5</ecNumber>
    </recommendedName>
</protein>
<comment type="caution">
    <text evidence="9">The sequence shown here is derived from an EMBL/GenBank/DDBJ whole genome shotgun (WGS) entry which is preliminary data.</text>
</comment>
<dbReference type="PANTHER" id="PTHR35524">
    <property type="entry name" value="ALPHA-ACETOLACTATE DECARBOXYLASE"/>
    <property type="match status" value="1"/>
</dbReference>
<dbReference type="Pfam" id="PF03306">
    <property type="entry name" value="AAL_decarboxy"/>
    <property type="match status" value="1"/>
</dbReference>
<keyword evidence="10" id="KW-1185">Reference proteome</keyword>
<dbReference type="PANTHER" id="PTHR35524:SF1">
    <property type="entry name" value="ALPHA-ACETOLACTATE DECARBOXYLASE"/>
    <property type="match status" value="1"/>
</dbReference>
<keyword evidence="6" id="KW-0210">Decarboxylase</keyword>
<sequence length="101" mass="10909">MLCELGSELMKSMRVFDLEDIEGIAFGFRSPSYSKTGLSVPGLHLHFVSSDRRFGGHVMEFSMGSGVISSSVVIKIQMEQPTSKQFNAASLGTGADVFEDG</sequence>
<keyword evidence="8" id="KW-0456">Lyase</keyword>
<organism evidence="9 10">
    <name type="scientific">Fusarium acutatum</name>
    <dbReference type="NCBI Taxonomy" id="78861"/>
    <lineage>
        <taxon>Eukaryota</taxon>
        <taxon>Fungi</taxon>
        <taxon>Dikarya</taxon>
        <taxon>Ascomycota</taxon>
        <taxon>Pezizomycotina</taxon>
        <taxon>Sordariomycetes</taxon>
        <taxon>Hypocreomycetidae</taxon>
        <taxon>Hypocreales</taxon>
        <taxon>Nectriaceae</taxon>
        <taxon>Fusarium</taxon>
        <taxon>Fusarium fujikuroi species complex</taxon>
    </lineage>
</organism>
<evidence type="ECO:0000256" key="2">
    <source>
        <dbReference type="ARBA" id="ARBA00005170"/>
    </source>
</evidence>
<evidence type="ECO:0000256" key="4">
    <source>
        <dbReference type="ARBA" id="ARBA00013204"/>
    </source>
</evidence>
<evidence type="ECO:0000256" key="5">
    <source>
        <dbReference type="ARBA" id="ARBA00020164"/>
    </source>
</evidence>
<dbReference type="Gene3D" id="3.30.1330.80">
    <property type="entry name" value="Hypothetical protein, similar to alpha- acetolactate decarboxylase, domain 2"/>
    <property type="match status" value="1"/>
</dbReference>
<dbReference type="EMBL" id="JAADJF010000134">
    <property type="protein sequence ID" value="KAF4437115.1"/>
    <property type="molecule type" value="Genomic_DNA"/>
</dbReference>
<accession>A0A8H4NJ83</accession>
<evidence type="ECO:0000256" key="3">
    <source>
        <dbReference type="ARBA" id="ARBA00007106"/>
    </source>
</evidence>
<comment type="catalytic activity">
    <reaction evidence="1">
        <text>(2S)-2-acetolactate + H(+) = (R)-acetoin + CO2</text>
        <dbReference type="Rhea" id="RHEA:21580"/>
        <dbReference type="ChEBI" id="CHEBI:15378"/>
        <dbReference type="ChEBI" id="CHEBI:15686"/>
        <dbReference type="ChEBI" id="CHEBI:16526"/>
        <dbReference type="ChEBI" id="CHEBI:58476"/>
        <dbReference type="EC" id="4.1.1.5"/>
    </reaction>
</comment>
<dbReference type="SUPFAM" id="SSF117856">
    <property type="entry name" value="AF0104/ALDC/Ptd012-like"/>
    <property type="match status" value="1"/>
</dbReference>
<dbReference type="Proteomes" id="UP000536711">
    <property type="component" value="Unassembled WGS sequence"/>
</dbReference>
<proteinExistence type="inferred from homology"/>
<evidence type="ECO:0000256" key="8">
    <source>
        <dbReference type="ARBA" id="ARBA00023239"/>
    </source>
</evidence>
<dbReference type="AlphaFoldDB" id="A0A8H4NJ83"/>
<evidence type="ECO:0000256" key="6">
    <source>
        <dbReference type="ARBA" id="ARBA00022793"/>
    </source>
</evidence>
<dbReference type="EC" id="4.1.1.5" evidence="4"/>
<comment type="similarity">
    <text evidence="3">Belongs to the alpha-acetolactate decarboxylase family.</text>
</comment>
<evidence type="ECO:0000313" key="9">
    <source>
        <dbReference type="EMBL" id="KAF4437115.1"/>
    </source>
</evidence>
<name>A0A8H4NJ83_9HYPO</name>
<dbReference type="GO" id="GO:0045151">
    <property type="term" value="P:acetoin biosynthetic process"/>
    <property type="evidence" value="ECO:0007669"/>
    <property type="project" value="UniProtKB-KW"/>
</dbReference>
<evidence type="ECO:0000256" key="7">
    <source>
        <dbReference type="ARBA" id="ARBA00023061"/>
    </source>
</evidence>
<keyword evidence="7" id="KW-0005">Acetoin biosynthesis</keyword>